<dbReference type="Pfam" id="PF00400">
    <property type="entry name" value="WD40"/>
    <property type="match status" value="4"/>
</dbReference>
<dbReference type="PROSITE" id="PS50294">
    <property type="entry name" value="WD_REPEATS_REGION"/>
    <property type="match status" value="2"/>
</dbReference>
<feature type="region of interest" description="Disordered" evidence="4">
    <location>
        <begin position="61"/>
        <end position="113"/>
    </location>
</feature>
<evidence type="ECO:0000256" key="3">
    <source>
        <dbReference type="PROSITE-ProRule" id="PRU00221"/>
    </source>
</evidence>
<evidence type="ECO:0008006" key="7">
    <source>
        <dbReference type="Google" id="ProtNLM"/>
    </source>
</evidence>
<dbReference type="GO" id="GO:0043161">
    <property type="term" value="P:proteasome-mediated ubiquitin-dependent protein catabolic process"/>
    <property type="evidence" value="ECO:0007669"/>
    <property type="project" value="TreeGrafter"/>
</dbReference>
<dbReference type="Gene3D" id="2.130.10.10">
    <property type="entry name" value="YVTN repeat-like/Quinoprotein amine dehydrogenase"/>
    <property type="match status" value="2"/>
</dbReference>
<dbReference type="PANTHER" id="PTHR19847">
    <property type="entry name" value="DDB1- AND CUL4-ASSOCIATED FACTOR 11"/>
    <property type="match status" value="1"/>
</dbReference>
<evidence type="ECO:0000256" key="1">
    <source>
        <dbReference type="ARBA" id="ARBA00022574"/>
    </source>
</evidence>
<gene>
    <name evidence="5" type="ORF">D9613_004152</name>
</gene>
<dbReference type="PANTHER" id="PTHR19847:SF7">
    <property type="entry name" value="DDB1- AND CUL4-ASSOCIATED FACTOR 11"/>
    <property type="match status" value="1"/>
</dbReference>
<dbReference type="InterPro" id="IPR015943">
    <property type="entry name" value="WD40/YVTN_repeat-like_dom_sf"/>
</dbReference>
<dbReference type="InterPro" id="IPR001680">
    <property type="entry name" value="WD40_rpt"/>
</dbReference>
<keyword evidence="1 3" id="KW-0853">WD repeat</keyword>
<keyword evidence="6" id="KW-1185">Reference proteome</keyword>
<comment type="caution">
    <text evidence="5">The sequence shown here is derived from an EMBL/GenBank/DDBJ whole genome shotgun (WGS) entry which is preliminary data.</text>
</comment>
<reference evidence="5 6" key="1">
    <citation type="submission" date="2019-12" db="EMBL/GenBank/DDBJ databases">
        <authorList>
            <person name="Floudas D."/>
            <person name="Bentzer J."/>
            <person name="Ahren D."/>
            <person name="Johansson T."/>
            <person name="Persson P."/>
            <person name="Tunlid A."/>
        </authorList>
    </citation>
    <scope>NUCLEOTIDE SEQUENCE [LARGE SCALE GENOMIC DNA]</scope>
    <source>
        <strain evidence="5 6">CBS 102.39</strain>
    </source>
</reference>
<sequence length="646" mass="72389">MAHNPSDDHSARDSAGGSRLEDILNALFSLHQAERSGEQVAGESGTISELTLRDMARLLGGTRVTTNTRPSHQHTMEGEDEEEDDDDEYVDIDDDEDDDHVPPPRRMRPFFSPVTEPKKEGVELLASGEFGRVGVKSRVRRKRFNVARTILSQGNHPVPSLNREELSSKMVPNTNGTTVATYDANMYTAQFSDDSSFFYTCAQDFKLHIFDMRAPSTPEPSPESIRSGHDRRSRHDSSLVTRMPLRKVIQGHPGRWTITDANLSPDNERMIYSSITPTVYMTTTSPEGSPRQIPIPFADPHSRASPFFGLGDSFGIWSCRFSADGNEVVAGGSGKIFVYDLLANKRTVKISAHSDDVNSCCWADTASGNILVSASDDTYIKVWDRRSLGASRRPSGVLVGHTEGITYVSAKGDGRYIISNGKDQAARLWDLRKMRSSAEFDEIQRDRNYYGIPEFDYRYPYYPEPAYTAHPKDCSVMTYRGHSVLRTLIRCHFSPAETTGQQYIYSGSADGKIHIWSLDGTIVHVLDRSKTLPASFSPSGIEPEPPRRRGLSDYDTYTCVRDVSWHTQEPVMLSAGWEHARGGTVIARHEFKGLSKTTRSLEDWVEKEHSEAAEFPLRRSSRLRSHALHLPGSYFDTDEEEGDDED</sequence>
<evidence type="ECO:0000313" key="6">
    <source>
        <dbReference type="Proteomes" id="UP000521872"/>
    </source>
</evidence>
<evidence type="ECO:0000256" key="2">
    <source>
        <dbReference type="ARBA" id="ARBA00022737"/>
    </source>
</evidence>
<evidence type="ECO:0000313" key="5">
    <source>
        <dbReference type="EMBL" id="KAF4611780.1"/>
    </source>
</evidence>
<dbReference type="PRINTS" id="PR00320">
    <property type="entry name" value="GPROTEINBRPT"/>
</dbReference>
<protein>
    <recommendedName>
        <fullName evidence="7">WD40 repeat-like protein</fullName>
    </recommendedName>
</protein>
<dbReference type="InterPro" id="IPR036322">
    <property type="entry name" value="WD40_repeat_dom_sf"/>
</dbReference>
<feature type="compositionally biased region" description="Acidic residues" evidence="4">
    <location>
        <begin position="78"/>
        <end position="99"/>
    </location>
</feature>
<feature type="region of interest" description="Disordered" evidence="4">
    <location>
        <begin position="213"/>
        <end position="237"/>
    </location>
</feature>
<dbReference type="PROSITE" id="PS50082">
    <property type="entry name" value="WD_REPEATS_2"/>
    <property type="match status" value="2"/>
</dbReference>
<dbReference type="SMART" id="SM00320">
    <property type="entry name" value="WD40"/>
    <property type="match status" value="6"/>
</dbReference>
<feature type="compositionally biased region" description="Basic and acidic residues" evidence="4">
    <location>
        <begin position="226"/>
        <end position="237"/>
    </location>
</feature>
<feature type="repeat" description="WD" evidence="3">
    <location>
        <begin position="398"/>
        <end position="439"/>
    </location>
</feature>
<dbReference type="Proteomes" id="UP000521872">
    <property type="component" value="Unassembled WGS sequence"/>
</dbReference>
<name>A0A8H4QIL0_9AGAR</name>
<feature type="repeat" description="WD" evidence="3">
    <location>
        <begin position="350"/>
        <end position="384"/>
    </location>
</feature>
<dbReference type="EMBL" id="JAACJL010000057">
    <property type="protein sequence ID" value="KAF4611780.1"/>
    <property type="molecule type" value="Genomic_DNA"/>
</dbReference>
<dbReference type="InterPro" id="IPR020472">
    <property type="entry name" value="WD40_PAC1"/>
</dbReference>
<accession>A0A8H4QIL0</accession>
<dbReference type="GO" id="GO:0080008">
    <property type="term" value="C:Cul4-RING E3 ubiquitin ligase complex"/>
    <property type="evidence" value="ECO:0007669"/>
    <property type="project" value="TreeGrafter"/>
</dbReference>
<proteinExistence type="predicted"/>
<organism evidence="5 6">
    <name type="scientific">Agrocybe pediades</name>
    <dbReference type="NCBI Taxonomy" id="84607"/>
    <lineage>
        <taxon>Eukaryota</taxon>
        <taxon>Fungi</taxon>
        <taxon>Dikarya</taxon>
        <taxon>Basidiomycota</taxon>
        <taxon>Agaricomycotina</taxon>
        <taxon>Agaricomycetes</taxon>
        <taxon>Agaricomycetidae</taxon>
        <taxon>Agaricales</taxon>
        <taxon>Agaricineae</taxon>
        <taxon>Strophariaceae</taxon>
        <taxon>Agrocybe</taxon>
    </lineage>
</organism>
<dbReference type="AlphaFoldDB" id="A0A8H4QIL0"/>
<dbReference type="InterPro" id="IPR051859">
    <property type="entry name" value="DCAF"/>
</dbReference>
<dbReference type="SUPFAM" id="SSF50978">
    <property type="entry name" value="WD40 repeat-like"/>
    <property type="match status" value="1"/>
</dbReference>
<evidence type="ECO:0000256" key="4">
    <source>
        <dbReference type="SAM" id="MobiDB-lite"/>
    </source>
</evidence>
<keyword evidence="2" id="KW-0677">Repeat</keyword>